<accession>A0A182C7Y3</accession>
<sequence>MEVLTVALNPALDREVVVNNFQINELHRINNQKYSVMEPGGKGINVSLILSGLGIHSIAMGFLGGFIGSIVEQKLRMLSDIVTTNFVFVDEETRENLAIIDPSNDTITEINSLGPTIDEKSMKQFMRRYEISLKRTECTVLSGSVPPGVSKDYYLELIRKAKNSEKLVICESIGEYFEQAVKEGLITVVKPDLRSKNEFLGETLKTLEDYVRAAEETVKMGSKMAILSYEIEGDVVATSDGVWLLKAKEHIERSHLLGTGDSFVAGVVYKLLRGKKDLLEAAKWGMAAAIAETKFIGKEFISTDDVEICSDAFEVSRLR</sequence>
<dbReference type="GO" id="GO:0005829">
    <property type="term" value="C:cytosol"/>
    <property type="evidence" value="ECO:0007669"/>
    <property type="project" value="TreeGrafter"/>
</dbReference>
<keyword evidence="5" id="KW-0067">ATP-binding</keyword>
<proteinExistence type="inferred from homology"/>
<keyword evidence="4 9" id="KW-0418">Kinase</keyword>
<evidence type="ECO:0000256" key="7">
    <source>
        <dbReference type="SAM" id="Phobius"/>
    </source>
</evidence>
<reference evidence="9 10" key="1">
    <citation type="submission" date="2014-02" db="EMBL/GenBank/DDBJ databases">
        <title>Kosmotoga genome sequencing.</title>
        <authorList>
            <person name="Pollo S.M."/>
            <person name="Charchuk R."/>
            <person name="Nesbo C.L."/>
        </authorList>
    </citation>
    <scope>NUCLEOTIDE SEQUENCE [LARGE SCALE GENOMIC DNA]</scope>
    <source>
        <strain evidence="9 10">S304</strain>
    </source>
</reference>
<organism evidence="9 10">
    <name type="scientific">Kosmotoga arenicorallina S304</name>
    <dbReference type="NCBI Taxonomy" id="1453497"/>
    <lineage>
        <taxon>Bacteria</taxon>
        <taxon>Thermotogati</taxon>
        <taxon>Thermotogota</taxon>
        <taxon>Thermotogae</taxon>
        <taxon>Kosmotogales</taxon>
        <taxon>Kosmotogaceae</taxon>
        <taxon>Kosmotoga</taxon>
    </lineage>
</organism>
<evidence type="ECO:0000256" key="4">
    <source>
        <dbReference type="ARBA" id="ARBA00022777"/>
    </source>
</evidence>
<dbReference type="STRING" id="1453497.AT15_03230"/>
<evidence type="ECO:0000256" key="5">
    <source>
        <dbReference type="ARBA" id="ARBA00022840"/>
    </source>
</evidence>
<keyword evidence="7" id="KW-0472">Membrane</keyword>
<dbReference type="EMBL" id="JFHK01000002">
    <property type="protein sequence ID" value="OAA31850.1"/>
    <property type="molecule type" value="Genomic_DNA"/>
</dbReference>
<keyword evidence="10" id="KW-1185">Reference proteome</keyword>
<dbReference type="PIRSF" id="PIRSF000535">
    <property type="entry name" value="1PFK/6PFK/LacC"/>
    <property type="match status" value="1"/>
</dbReference>
<evidence type="ECO:0000313" key="10">
    <source>
        <dbReference type="Proteomes" id="UP000077339"/>
    </source>
</evidence>
<dbReference type="InterPro" id="IPR023314">
    <property type="entry name" value="Myo_inos_IolC-like_sf"/>
</dbReference>
<comment type="similarity">
    <text evidence="1">Belongs to the carbohydrate kinase PfkB family.</text>
</comment>
<dbReference type="InterPro" id="IPR029056">
    <property type="entry name" value="Ribokinase-like"/>
</dbReference>
<dbReference type="OrthoDB" id="9801219at2"/>
<comment type="caution">
    <text evidence="9">The sequence shown here is derived from an EMBL/GenBank/DDBJ whole genome shotgun (WGS) entry which is preliminary data.</text>
</comment>
<evidence type="ECO:0000256" key="1">
    <source>
        <dbReference type="ARBA" id="ARBA00010688"/>
    </source>
</evidence>
<dbReference type="CDD" id="cd01164">
    <property type="entry name" value="FruK_PfkB_like"/>
    <property type="match status" value="1"/>
</dbReference>
<dbReference type="Gene3D" id="2.20.150.10">
    <property type="entry name" value="putative 5-dehydro-2- deoxygluconokinase"/>
    <property type="match status" value="1"/>
</dbReference>
<dbReference type="InterPro" id="IPR011611">
    <property type="entry name" value="PfkB_dom"/>
</dbReference>
<dbReference type="AlphaFoldDB" id="A0A182C7Y3"/>
<dbReference type="PATRIC" id="fig|1453497.3.peg.635"/>
<evidence type="ECO:0000256" key="3">
    <source>
        <dbReference type="ARBA" id="ARBA00022741"/>
    </source>
</evidence>
<keyword evidence="2 6" id="KW-0808">Transferase</keyword>
<gene>
    <name evidence="9" type="ORF">AT15_03230</name>
</gene>
<dbReference type="GO" id="GO:0005524">
    <property type="term" value="F:ATP binding"/>
    <property type="evidence" value="ECO:0007669"/>
    <property type="project" value="UniProtKB-KW"/>
</dbReference>
<feature type="transmembrane region" description="Helical" evidence="7">
    <location>
        <begin position="44"/>
        <end position="67"/>
    </location>
</feature>
<evidence type="ECO:0000256" key="2">
    <source>
        <dbReference type="ARBA" id="ARBA00022679"/>
    </source>
</evidence>
<dbReference type="GO" id="GO:0008443">
    <property type="term" value="F:phosphofructokinase activity"/>
    <property type="evidence" value="ECO:0007669"/>
    <property type="project" value="TreeGrafter"/>
</dbReference>
<dbReference type="SUPFAM" id="SSF53613">
    <property type="entry name" value="Ribokinase-like"/>
    <property type="match status" value="1"/>
</dbReference>
<keyword evidence="3" id="KW-0547">Nucleotide-binding</keyword>
<dbReference type="Proteomes" id="UP000077339">
    <property type="component" value="Unassembled WGS sequence"/>
</dbReference>
<evidence type="ECO:0000313" key="9">
    <source>
        <dbReference type="EMBL" id="OAA31850.1"/>
    </source>
</evidence>
<feature type="domain" description="Carbohydrate kinase PfkB" evidence="8">
    <location>
        <begin position="28"/>
        <end position="289"/>
    </location>
</feature>
<evidence type="ECO:0000256" key="6">
    <source>
        <dbReference type="PIRNR" id="PIRNR000535"/>
    </source>
</evidence>
<evidence type="ECO:0000259" key="8">
    <source>
        <dbReference type="Pfam" id="PF00294"/>
    </source>
</evidence>
<name>A0A182C7Y3_9BACT</name>
<dbReference type="NCBIfam" id="TIGR03168">
    <property type="entry name" value="1-PFK"/>
    <property type="match status" value="1"/>
</dbReference>
<dbReference type="PANTHER" id="PTHR46566:SF1">
    <property type="entry name" value="1-PHOSPHOFRUCTOKINASE"/>
    <property type="match status" value="1"/>
</dbReference>
<dbReference type="PANTHER" id="PTHR46566">
    <property type="entry name" value="1-PHOSPHOFRUCTOKINASE-RELATED"/>
    <property type="match status" value="1"/>
</dbReference>
<protein>
    <submittedName>
        <fullName evidence="9">Ribokinase</fullName>
    </submittedName>
</protein>
<dbReference type="InterPro" id="IPR017583">
    <property type="entry name" value="Tagatose/fructose_Pkinase"/>
</dbReference>
<dbReference type="Gene3D" id="3.40.1190.20">
    <property type="match status" value="1"/>
</dbReference>
<dbReference type="Pfam" id="PF00294">
    <property type="entry name" value="PfkB"/>
    <property type="match status" value="1"/>
</dbReference>
<keyword evidence="7" id="KW-1133">Transmembrane helix</keyword>
<keyword evidence="7" id="KW-0812">Transmembrane</keyword>